<dbReference type="InterPro" id="IPR016032">
    <property type="entry name" value="Sig_transdc_resp-reg_C-effctor"/>
</dbReference>
<feature type="domain" description="HD-GYP" evidence="2">
    <location>
        <begin position="259"/>
        <end position="455"/>
    </location>
</feature>
<dbReference type="GO" id="GO:0003677">
    <property type="term" value="F:DNA binding"/>
    <property type="evidence" value="ECO:0007669"/>
    <property type="project" value="InterPro"/>
</dbReference>
<dbReference type="PANTHER" id="PTHR45228:SF5">
    <property type="entry name" value="CYCLIC DI-GMP PHOSPHODIESTERASE VC_1348-RELATED"/>
    <property type="match status" value="1"/>
</dbReference>
<dbReference type="CDD" id="cd00077">
    <property type="entry name" value="HDc"/>
    <property type="match status" value="1"/>
</dbReference>
<organism evidence="3 4">
    <name type="scientific">Nocardioides marmorisolisilvae</name>
    <dbReference type="NCBI Taxonomy" id="1542737"/>
    <lineage>
        <taxon>Bacteria</taxon>
        <taxon>Bacillati</taxon>
        <taxon>Actinomycetota</taxon>
        <taxon>Actinomycetes</taxon>
        <taxon>Propionibacteriales</taxon>
        <taxon>Nocardioidaceae</taxon>
        <taxon>Nocardioides</taxon>
    </lineage>
</organism>
<gene>
    <name evidence="3" type="ORF">EFL95_04295</name>
</gene>
<dbReference type="PROSITE" id="PS50043">
    <property type="entry name" value="HTH_LUXR_2"/>
    <property type="match status" value="1"/>
</dbReference>
<proteinExistence type="predicted"/>
<dbReference type="GO" id="GO:0006355">
    <property type="term" value="P:regulation of DNA-templated transcription"/>
    <property type="evidence" value="ECO:0007669"/>
    <property type="project" value="InterPro"/>
</dbReference>
<dbReference type="InterPro" id="IPR003607">
    <property type="entry name" value="HD/PDEase_dom"/>
</dbReference>
<dbReference type="Gene3D" id="1.10.3210.10">
    <property type="entry name" value="Hypothetical protein af1432"/>
    <property type="match status" value="2"/>
</dbReference>
<dbReference type="CDD" id="cd06170">
    <property type="entry name" value="LuxR_C_like"/>
    <property type="match status" value="1"/>
</dbReference>
<dbReference type="RefSeq" id="WP_123232831.1">
    <property type="nucleotide sequence ID" value="NZ_RJSG01000002.1"/>
</dbReference>
<protein>
    <submittedName>
        <fullName evidence="3">HD domain-containing protein</fullName>
    </submittedName>
</protein>
<name>A0A3N0DRT0_9ACTN</name>
<dbReference type="Proteomes" id="UP000277094">
    <property type="component" value="Unassembled WGS sequence"/>
</dbReference>
<dbReference type="PANTHER" id="PTHR45228">
    <property type="entry name" value="CYCLIC DI-GMP PHOSPHODIESTERASE TM_0186-RELATED"/>
    <property type="match status" value="1"/>
</dbReference>
<dbReference type="InterPro" id="IPR052020">
    <property type="entry name" value="Cyclic_di-GMP/3'3'-cGAMP_PDE"/>
</dbReference>
<reference evidence="3 4" key="1">
    <citation type="submission" date="2018-11" db="EMBL/GenBank/DDBJ databases">
        <authorList>
            <person name="Li F."/>
        </authorList>
    </citation>
    <scope>NUCLEOTIDE SEQUENCE [LARGE SCALE GENOMIC DNA]</scope>
    <source>
        <strain evidence="3 4">KIS18-7</strain>
    </source>
</reference>
<dbReference type="SUPFAM" id="SSF46894">
    <property type="entry name" value="C-terminal effector domain of the bipartite response regulators"/>
    <property type="match status" value="1"/>
</dbReference>
<dbReference type="OrthoDB" id="9802066at2"/>
<dbReference type="PROSITE" id="PS00622">
    <property type="entry name" value="HTH_LUXR_1"/>
    <property type="match status" value="1"/>
</dbReference>
<comment type="caution">
    <text evidence="3">The sequence shown here is derived from an EMBL/GenBank/DDBJ whole genome shotgun (WGS) entry which is preliminary data.</text>
</comment>
<dbReference type="SMART" id="SM00471">
    <property type="entry name" value="HDc"/>
    <property type="match status" value="1"/>
</dbReference>
<sequence>MERGSDPGGVRLAELVAALSLGIDLGFSQPMEHVLRQCLIALRLAELVGLDDDTRASVYYSAMLVNVGCHSDAHEQAKWFGDDLEMKGDKYLYGLRGLRGAVAMLSRIGSGSDTTIGRLRVGLEFATSGYKDVDDMIVNHATLACRLADELALPGETPKALGASYEMWDGHGWPGEMRGEEIPVASRIATLAEFVEVAHRVHGVEAARELARRQRGKQFDPAIADLFLAKADDVLAGLDDVDSWEAVIEAEPALGVRLDDAGFDSALTAIADFVDLKSPYTLGHGRAVAELVDAAAVQLGMRDPDRNLVRRSALVHAFGKLGVSNAILDKATPLGAGERERLRMIPFVTHRMLRQSPALSQLGAIALQHAERLDGSGHPNGLSGAMISREARLLGAADVYQSLREPRAYREALSPDEAATRLRSEVRAGRLDADCVEAVLAAAGHRVSKRSAGPAGLTAREIDVLRLIARGMSTKDVAERLVISRKTVSNHVEHIYTKIGASNRATAALFATQHGLLVAEETVPV</sequence>
<dbReference type="Pfam" id="PF13487">
    <property type="entry name" value="HD_5"/>
    <property type="match status" value="2"/>
</dbReference>
<dbReference type="SMART" id="SM00421">
    <property type="entry name" value="HTH_LUXR"/>
    <property type="match status" value="1"/>
</dbReference>
<evidence type="ECO:0000313" key="3">
    <source>
        <dbReference type="EMBL" id="RNL78332.1"/>
    </source>
</evidence>
<dbReference type="Gene3D" id="1.10.10.10">
    <property type="entry name" value="Winged helix-like DNA-binding domain superfamily/Winged helix DNA-binding domain"/>
    <property type="match status" value="1"/>
</dbReference>
<dbReference type="PRINTS" id="PR00038">
    <property type="entry name" value="HTHLUXR"/>
</dbReference>
<accession>A0A3N0DRT0</accession>
<dbReference type="InterPro" id="IPR036388">
    <property type="entry name" value="WH-like_DNA-bd_sf"/>
</dbReference>
<dbReference type="InterPro" id="IPR000792">
    <property type="entry name" value="Tscrpt_reg_LuxR_C"/>
</dbReference>
<dbReference type="InterPro" id="IPR037522">
    <property type="entry name" value="HD_GYP_dom"/>
</dbReference>
<dbReference type="EMBL" id="RJSG01000002">
    <property type="protein sequence ID" value="RNL78332.1"/>
    <property type="molecule type" value="Genomic_DNA"/>
</dbReference>
<dbReference type="SUPFAM" id="SSF109604">
    <property type="entry name" value="HD-domain/PDEase-like"/>
    <property type="match status" value="2"/>
</dbReference>
<dbReference type="PROSITE" id="PS51832">
    <property type="entry name" value="HD_GYP"/>
    <property type="match status" value="1"/>
</dbReference>
<evidence type="ECO:0000259" key="2">
    <source>
        <dbReference type="PROSITE" id="PS51832"/>
    </source>
</evidence>
<evidence type="ECO:0000259" key="1">
    <source>
        <dbReference type="PROSITE" id="PS50043"/>
    </source>
</evidence>
<evidence type="ECO:0000313" key="4">
    <source>
        <dbReference type="Proteomes" id="UP000277094"/>
    </source>
</evidence>
<dbReference type="Pfam" id="PF00196">
    <property type="entry name" value="GerE"/>
    <property type="match status" value="1"/>
</dbReference>
<dbReference type="AlphaFoldDB" id="A0A3N0DRT0"/>
<feature type="domain" description="HTH luxR-type" evidence="1">
    <location>
        <begin position="450"/>
        <end position="515"/>
    </location>
</feature>
<keyword evidence="4" id="KW-1185">Reference proteome</keyword>